<evidence type="ECO:0000313" key="8">
    <source>
        <dbReference type="Proteomes" id="UP000280960"/>
    </source>
</evidence>
<sequence>MSYGKVLILSEKFGVGHEMAAFAISKGIRKLSPQTEVKIINFFQQFQPYLSRMTVKLYLKALDITPEIWGYFYERERNKKKATVVKKMIQMGASFILREIIEREKPDMIVCTHPFPCCVASRLKRKGLSVPLVAVITDFDVHGFWINEGVDAYIIAHEFMMKSMMKFGVDPGKIYPTGIPIDPNFDTFHGKIAAKKMLGFKEDLPLVLMAGGGLGINGLDVSFVESLSHAPLQLAVICGKNQSLQRNLLALTHHNNLDNIKVYGFVENMCDFMEAADLIITKAGGLTLAEALARELPVVIYNPLPGQEERNAEFLLKNGAARRARNRDVLLKLAINLLQDEEKLLRIKNKEAQLKKLFSAKKAAAILLNLMEEKNDLMEMVVD</sequence>
<organism evidence="7 8">
    <name type="scientific">Biomaibacter acetigenes</name>
    <dbReference type="NCBI Taxonomy" id="2316383"/>
    <lineage>
        <taxon>Bacteria</taxon>
        <taxon>Bacillati</taxon>
        <taxon>Bacillota</taxon>
        <taxon>Clostridia</taxon>
        <taxon>Thermosediminibacterales</taxon>
        <taxon>Tepidanaerobacteraceae</taxon>
        <taxon>Biomaibacter</taxon>
    </lineage>
</organism>
<dbReference type="Proteomes" id="UP000280960">
    <property type="component" value="Chromosome"/>
</dbReference>
<comment type="subcellular location">
    <subcellularLocation>
        <location evidence="1">Membrane</location>
    </subcellularLocation>
</comment>
<dbReference type="InterPro" id="IPR009695">
    <property type="entry name" value="Diacylglyc_glucosyltr_N"/>
</dbReference>
<dbReference type="GO" id="GO:0016758">
    <property type="term" value="F:hexosyltransferase activity"/>
    <property type="evidence" value="ECO:0007669"/>
    <property type="project" value="InterPro"/>
</dbReference>
<evidence type="ECO:0000256" key="2">
    <source>
        <dbReference type="ARBA" id="ARBA00006962"/>
    </source>
</evidence>
<name>A0A3G2R414_9FIRM</name>
<dbReference type="PANTHER" id="PTHR43025">
    <property type="entry name" value="MONOGALACTOSYLDIACYLGLYCEROL SYNTHASE"/>
    <property type="match status" value="1"/>
</dbReference>
<feature type="domain" description="Glycosyl transferase family 28 C-terminal" evidence="5">
    <location>
        <begin position="224"/>
        <end position="361"/>
    </location>
</feature>
<evidence type="ECO:0000259" key="6">
    <source>
        <dbReference type="Pfam" id="PF06925"/>
    </source>
</evidence>
<reference evidence="7 8" key="1">
    <citation type="submission" date="2018-10" db="EMBL/GenBank/DDBJ databases">
        <authorList>
            <person name="Zhang X."/>
        </authorList>
    </citation>
    <scope>NUCLEOTIDE SEQUENCE [LARGE SCALE GENOMIC DNA]</scope>
    <source>
        <strain evidence="7 8">SK-G1</strain>
    </source>
</reference>
<gene>
    <name evidence="7" type="ORF">D2962_03885</name>
</gene>
<dbReference type="GO" id="GO:0009247">
    <property type="term" value="P:glycolipid biosynthetic process"/>
    <property type="evidence" value="ECO:0007669"/>
    <property type="project" value="InterPro"/>
</dbReference>
<dbReference type="InterPro" id="IPR007235">
    <property type="entry name" value="Glyco_trans_28_C"/>
</dbReference>
<dbReference type="Gene3D" id="3.40.50.2000">
    <property type="entry name" value="Glycogen Phosphorylase B"/>
    <property type="match status" value="2"/>
</dbReference>
<dbReference type="AlphaFoldDB" id="A0A3G2R414"/>
<dbReference type="PANTHER" id="PTHR43025:SF3">
    <property type="entry name" value="MONOGALACTOSYLDIACYLGLYCEROL SYNTHASE 1, CHLOROPLASTIC"/>
    <property type="match status" value="1"/>
</dbReference>
<evidence type="ECO:0000313" key="7">
    <source>
        <dbReference type="EMBL" id="AYO29858.1"/>
    </source>
</evidence>
<dbReference type="KEGG" id="bacg:D2962_03885"/>
<feature type="domain" description="Diacylglycerol glucosyltransferase N-terminal" evidence="6">
    <location>
        <begin position="17"/>
        <end position="181"/>
    </location>
</feature>
<accession>A0A3G2R414</accession>
<dbReference type="Pfam" id="PF06925">
    <property type="entry name" value="MGDG_synth"/>
    <property type="match status" value="1"/>
</dbReference>
<keyword evidence="8" id="KW-1185">Reference proteome</keyword>
<evidence type="ECO:0000256" key="1">
    <source>
        <dbReference type="ARBA" id="ARBA00004370"/>
    </source>
</evidence>
<evidence type="ECO:0000256" key="3">
    <source>
        <dbReference type="ARBA" id="ARBA00022676"/>
    </source>
</evidence>
<comment type="similarity">
    <text evidence="2">Belongs to the glycosyltransferase 28 family.</text>
</comment>
<dbReference type="GO" id="GO:0016020">
    <property type="term" value="C:membrane"/>
    <property type="evidence" value="ECO:0007669"/>
    <property type="project" value="UniProtKB-SubCell"/>
</dbReference>
<keyword evidence="3" id="KW-0328">Glycosyltransferase</keyword>
<proteinExistence type="inferred from homology"/>
<dbReference type="SUPFAM" id="SSF53756">
    <property type="entry name" value="UDP-Glycosyltransferase/glycogen phosphorylase"/>
    <property type="match status" value="1"/>
</dbReference>
<dbReference type="Pfam" id="PF04101">
    <property type="entry name" value="Glyco_tran_28_C"/>
    <property type="match status" value="1"/>
</dbReference>
<evidence type="ECO:0000259" key="5">
    <source>
        <dbReference type="Pfam" id="PF04101"/>
    </source>
</evidence>
<dbReference type="RefSeq" id="WP_122014197.1">
    <property type="nucleotide sequence ID" value="NZ_CP033169.1"/>
</dbReference>
<protein>
    <submittedName>
        <fullName evidence="7">Glycosyltransferase</fullName>
    </submittedName>
</protein>
<evidence type="ECO:0000256" key="4">
    <source>
        <dbReference type="ARBA" id="ARBA00022679"/>
    </source>
</evidence>
<dbReference type="InterPro" id="IPR050519">
    <property type="entry name" value="Glycosyltransf_28_UgtP"/>
</dbReference>
<keyword evidence="4 7" id="KW-0808">Transferase</keyword>
<dbReference type="EMBL" id="CP033169">
    <property type="protein sequence ID" value="AYO29858.1"/>
    <property type="molecule type" value="Genomic_DNA"/>
</dbReference>